<accession>A0A0F9JZN6</accession>
<evidence type="ECO:0000313" key="1">
    <source>
        <dbReference type="EMBL" id="KKM75208.1"/>
    </source>
</evidence>
<dbReference type="AlphaFoldDB" id="A0A0F9JZN6"/>
<organism evidence="1">
    <name type="scientific">marine sediment metagenome</name>
    <dbReference type="NCBI Taxonomy" id="412755"/>
    <lineage>
        <taxon>unclassified sequences</taxon>
        <taxon>metagenomes</taxon>
        <taxon>ecological metagenomes</taxon>
    </lineage>
</organism>
<gene>
    <name evidence="1" type="ORF">LCGC14_1392520</name>
</gene>
<comment type="caution">
    <text evidence="1">The sequence shown here is derived from an EMBL/GenBank/DDBJ whole genome shotgun (WGS) entry which is preliminary data.</text>
</comment>
<name>A0A0F9JZN6_9ZZZZ</name>
<reference evidence="1" key="1">
    <citation type="journal article" date="2015" name="Nature">
        <title>Complex archaea that bridge the gap between prokaryotes and eukaryotes.</title>
        <authorList>
            <person name="Spang A."/>
            <person name="Saw J.H."/>
            <person name="Jorgensen S.L."/>
            <person name="Zaremba-Niedzwiedzka K."/>
            <person name="Martijn J."/>
            <person name="Lind A.E."/>
            <person name="van Eijk R."/>
            <person name="Schleper C."/>
            <person name="Guy L."/>
            <person name="Ettema T.J."/>
        </authorList>
    </citation>
    <scope>NUCLEOTIDE SEQUENCE</scope>
</reference>
<dbReference type="EMBL" id="LAZR01009017">
    <property type="protein sequence ID" value="KKM75208.1"/>
    <property type="molecule type" value="Genomic_DNA"/>
</dbReference>
<feature type="non-terminal residue" evidence="1">
    <location>
        <position position="28"/>
    </location>
</feature>
<proteinExistence type="predicted"/>
<protein>
    <submittedName>
        <fullName evidence="1">Uncharacterized protein</fullName>
    </submittedName>
</protein>
<sequence>MTPSKNPKIKTPNDLKEVIQQMADDAIL</sequence>